<accession>A0AAN9F6Y2</accession>
<sequence>MKTVIQERSKRKKLLEVEWNIKGQPIGSNASRFNSHIGVITRRDASINIADWRHESNAQVKLEIWEDVHAIWNVDETDKHYVLGKAGIALNKFRYRLTKRVRNGCVNHPPKLYADLIDQEEWDEFVARVTTTLFLEISAANRERALQADCPSRISRKGYAKLEKEILLETKSEEVSLPRHTLYRKARLDKTGNTNNEKAREKISQIDDLEQSGQIIDNKSSDDLLSKALNKPDHPGWLIGVGFGISKKDYFRPKKTQKVFVEVSEYKKVMDSLQALMSRVAYLEKQNHDKRPDEVEKELDLPSPNSIKDSCPDGNLPKGISPCLLLVVDHESPVAKGHMYNIEGETLHNRALPLDHMKVLISIPLDENAPLPVEDEVGNMFTRLEMQ</sequence>
<reference evidence="2 3" key="1">
    <citation type="submission" date="2024-01" db="EMBL/GenBank/DDBJ databases">
        <title>The genomes of 5 underutilized Papilionoideae crops provide insights into root nodulation and disease resistanc.</title>
        <authorList>
            <person name="Yuan L."/>
        </authorList>
    </citation>
    <scope>NUCLEOTIDE SEQUENCE [LARGE SCALE GENOMIC DNA]</scope>
    <source>
        <strain evidence="2">ZHUSHIDOU_FW_LH</strain>
        <tissue evidence="2">Leaf</tissue>
    </source>
</reference>
<dbReference type="Proteomes" id="UP001372338">
    <property type="component" value="Unassembled WGS sequence"/>
</dbReference>
<protein>
    <submittedName>
        <fullName evidence="2">Uncharacterized protein</fullName>
    </submittedName>
</protein>
<proteinExistence type="predicted"/>
<dbReference type="PANTHER" id="PTHR33018">
    <property type="entry name" value="OS10G0338966 PROTEIN-RELATED"/>
    <property type="match status" value="1"/>
</dbReference>
<feature type="region of interest" description="Disordered" evidence="1">
    <location>
        <begin position="287"/>
        <end position="313"/>
    </location>
</feature>
<comment type="caution">
    <text evidence="2">The sequence shown here is derived from an EMBL/GenBank/DDBJ whole genome shotgun (WGS) entry which is preliminary data.</text>
</comment>
<evidence type="ECO:0000313" key="2">
    <source>
        <dbReference type="EMBL" id="KAK7268513.1"/>
    </source>
</evidence>
<gene>
    <name evidence="2" type="ORF">RIF29_21213</name>
</gene>
<keyword evidence="3" id="KW-1185">Reference proteome</keyword>
<name>A0AAN9F6Y2_CROPI</name>
<dbReference type="AlphaFoldDB" id="A0AAN9F6Y2"/>
<dbReference type="EMBL" id="JAYWIO010000004">
    <property type="protein sequence ID" value="KAK7268513.1"/>
    <property type="molecule type" value="Genomic_DNA"/>
</dbReference>
<evidence type="ECO:0000313" key="3">
    <source>
        <dbReference type="Proteomes" id="UP001372338"/>
    </source>
</evidence>
<evidence type="ECO:0000256" key="1">
    <source>
        <dbReference type="SAM" id="MobiDB-lite"/>
    </source>
</evidence>
<organism evidence="2 3">
    <name type="scientific">Crotalaria pallida</name>
    <name type="common">Smooth rattlebox</name>
    <name type="synonym">Crotalaria striata</name>
    <dbReference type="NCBI Taxonomy" id="3830"/>
    <lineage>
        <taxon>Eukaryota</taxon>
        <taxon>Viridiplantae</taxon>
        <taxon>Streptophyta</taxon>
        <taxon>Embryophyta</taxon>
        <taxon>Tracheophyta</taxon>
        <taxon>Spermatophyta</taxon>
        <taxon>Magnoliopsida</taxon>
        <taxon>eudicotyledons</taxon>
        <taxon>Gunneridae</taxon>
        <taxon>Pentapetalae</taxon>
        <taxon>rosids</taxon>
        <taxon>fabids</taxon>
        <taxon>Fabales</taxon>
        <taxon>Fabaceae</taxon>
        <taxon>Papilionoideae</taxon>
        <taxon>50 kb inversion clade</taxon>
        <taxon>genistoids sensu lato</taxon>
        <taxon>core genistoids</taxon>
        <taxon>Crotalarieae</taxon>
        <taxon>Crotalaria</taxon>
    </lineage>
</organism>
<dbReference type="PANTHER" id="PTHR33018:SF34">
    <property type="entry name" value="OS02G0472350 PROTEIN"/>
    <property type="match status" value="1"/>
</dbReference>
<feature type="compositionally biased region" description="Basic and acidic residues" evidence="1">
    <location>
        <begin position="287"/>
        <end position="300"/>
    </location>
</feature>